<dbReference type="AlphaFoldDB" id="A0AAE0LJ98"/>
<dbReference type="PANTHER" id="PTHR10857:SF106">
    <property type="entry name" value="C2 DOMAIN-CONTAINING PROTEIN"/>
    <property type="match status" value="1"/>
</dbReference>
<organism evidence="3 4">
    <name type="scientific">Cymbomonas tetramitiformis</name>
    <dbReference type="NCBI Taxonomy" id="36881"/>
    <lineage>
        <taxon>Eukaryota</taxon>
        <taxon>Viridiplantae</taxon>
        <taxon>Chlorophyta</taxon>
        <taxon>Pyramimonadophyceae</taxon>
        <taxon>Pyramimonadales</taxon>
        <taxon>Pyramimonadaceae</taxon>
        <taxon>Cymbomonas</taxon>
    </lineage>
</organism>
<feature type="compositionally biased region" description="Pro residues" evidence="1">
    <location>
        <begin position="482"/>
        <end position="492"/>
    </location>
</feature>
<gene>
    <name evidence="3" type="ORF">CYMTET_5240</name>
</gene>
<feature type="compositionally biased region" description="Basic and acidic residues" evidence="1">
    <location>
        <begin position="458"/>
        <end position="470"/>
    </location>
</feature>
<feature type="domain" description="WH2" evidence="2">
    <location>
        <begin position="545"/>
        <end position="562"/>
    </location>
</feature>
<feature type="region of interest" description="Disordered" evidence="1">
    <location>
        <begin position="426"/>
        <end position="505"/>
    </location>
</feature>
<evidence type="ECO:0000313" key="3">
    <source>
        <dbReference type="EMBL" id="KAK3287238.1"/>
    </source>
</evidence>
<dbReference type="GO" id="GO:0071277">
    <property type="term" value="P:cellular response to calcium ion"/>
    <property type="evidence" value="ECO:0007669"/>
    <property type="project" value="TreeGrafter"/>
</dbReference>
<feature type="region of interest" description="Disordered" evidence="1">
    <location>
        <begin position="521"/>
        <end position="541"/>
    </location>
</feature>
<dbReference type="InterPro" id="IPR045052">
    <property type="entry name" value="Copine"/>
</dbReference>
<feature type="compositionally biased region" description="Low complexity" evidence="1">
    <location>
        <begin position="658"/>
        <end position="673"/>
    </location>
</feature>
<feature type="compositionally biased region" description="Basic and acidic residues" evidence="1">
    <location>
        <begin position="605"/>
        <end position="616"/>
    </location>
</feature>
<dbReference type="PROSITE" id="PS51082">
    <property type="entry name" value="WH2"/>
    <property type="match status" value="1"/>
</dbReference>
<dbReference type="GO" id="GO:0003779">
    <property type="term" value="F:actin binding"/>
    <property type="evidence" value="ECO:0007669"/>
    <property type="project" value="InterPro"/>
</dbReference>
<dbReference type="Gene3D" id="3.40.50.1820">
    <property type="entry name" value="alpha/beta hydrolase"/>
    <property type="match status" value="1"/>
</dbReference>
<feature type="compositionally biased region" description="Acidic residues" evidence="1">
    <location>
        <begin position="641"/>
        <end position="650"/>
    </location>
</feature>
<keyword evidence="4" id="KW-1185">Reference proteome</keyword>
<accession>A0AAE0LJ98</accession>
<evidence type="ECO:0000313" key="4">
    <source>
        <dbReference type="Proteomes" id="UP001190700"/>
    </source>
</evidence>
<feature type="compositionally biased region" description="Low complexity" evidence="1">
    <location>
        <begin position="446"/>
        <end position="457"/>
    </location>
</feature>
<dbReference type="GO" id="GO:0005544">
    <property type="term" value="F:calcium-dependent phospholipid binding"/>
    <property type="evidence" value="ECO:0007669"/>
    <property type="project" value="InterPro"/>
</dbReference>
<protein>
    <recommendedName>
        <fullName evidence="2">WH2 domain-containing protein</fullName>
    </recommendedName>
</protein>
<evidence type="ECO:0000259" key="2">
    <source>
        <dbReference type="PROSITE" id="PS51082"/>
    </source>
</evidence>
<feature type="compositionally biased region" description="Polar residues" evidence="1">
    <location>
        <begin position="674"/>
        <end position="686"/>
    </location>
</feature>
<sequence length="818" mass="88998">MAAQSLPNRKRTALIEKVAGLAISNKEDCSDPFLVISKRDRALELGTGIPYYVPVARTERIDDNLDPKWRLLRVPFKLLCKGDLNTLLKIECFDCDDRRGVKKEHDKKLIASYLMPVDWLLKGNLSVPMTDYRDTPRMGGRLMHWKAPSIELEPTSLHLLHAGVRLSFGFAIDFSEAGVDAHSKYSGIGGNTHCNDILSAMMEHFTPLAGGRPMHVYGYGKEGSDCFSLQGPMQSFTLTSAQVVPAYNTILSKVKRSKEYGGRLGLTKEVHSLQPILANFGNIHHDPLNYKVLFVLTTGGALSKATTEALVAASTCPMSVFLVGMDECSQQNNYDDYIFLDRWRKELLRGPVTQSQQQRNIAHFSIIPRYERNAGAMHSHMGILHEVGKTIPYLLDDLEYYYAVQQPDVFPCDGFDEVNLPVTFSTIPTTPGTPPVDPFREDSTVAAPEARSATAAAEPRKDNAAQEAPEHASSSISSPIAPAAPPPPPRPPGRGRNHSVAFDPPSSTSVFEHYLLINPLLPPPSAPPPPATAPEDAEAADGGCAHSNLMAAIRRGKSMKKMTIQISDDANDKGDDAAAAGGTHGALMDAIKRGRKLHSSSSRVHKPEVESVSRDENPLVAAMNQRRAALMLNVQAGNDDDYDFDDDDDWSQPPCRQSSASAASSSNTGLAASRGNQVPTGSWTTWENGRSAALSTAILSSWIYEVKGPSNDSCLAPNDMPLGARTPPRAWAPGGLHLEYLHKFGEGGSIVQWAILTSSDTIYVVFRGSDSIVDGVIDLCYSPCDFAAHGVRVHSGMYLMLHQRVYPADDPPCIMSGS</sequence>
<evidence type="ECO:0000256" key="1">
    <source>
        <dbReference type="SAM" id="MobiDB-lite"/>
    </source>
</evidence>
<dbReference type="InterPro" id="IPR029058">
    <property type="entry name" value="AB_hydrolase_fold"/>
</dbReference>
<proteinExistence type="predicted"/>
<dbReference type="InterPro" id="IPR035892">
    <property type="entry name" value="C2_domain_sf"/>
</dbReference>
<dbReference type="Proteomes" id="UP001190700">
    <property type="component" value="Unassembled WGS sequence"/>
</dbReference>
<feature type="compositionally biased region" description="Low complexity" evidence="1">
    <location>
        <begin position="471"/>
        <end position="481"/>
    </location>
</feature>
<dbReference type="GO" id="GO:0005886">
    <property type="term" value="C:plasma membrane"/>
    <property type="evidence" value="ECO:0007669"/>
    <property type="project" value="TreeGrafter"/>
</dbReference>
<reference evidence="3 4" key="1">
    <citation type="journal article" date="2015" name="Genome Biol. Evol.">
        <title>Comparative Genomics of a Bacterivorous Green Alga Reveals Evolutionary Causalities and Consequences of Phago-Mixotrophic Mode of Nutrition.</title>
        <authorList>
            <person name="Burns J.A."/>
            <person name="Paasch A."/>
            <person name="Narechania A."/>
            <person name="Kim E."/>
        </authorList>
    </citation>
    <scope>NUCLEOTIDE SEQUENCE [LARGE SCALE GENOMIC DNA]</scope>
    <source>
        <strain evidence="3 4">PLY_AMNH</strain>
    </source>
</reference>
<name>A0AAE0LJ98_9CHLO</name>
<feature type="region of interest" description="Disordered" evidence="1">
    <location>
        <begin position="595"/>
        <end position="616"/>
    </location>
</feature>
<dbReference type="EMBL" id="LGRX02000943">
    <property type="protein sequence ID" value="KAK3287238.1"/>
    <property type="molecule type" value="Genomic_DNA"/>
</dbReference>
<comment type="caution">
    <text evidence="3">The sequence shown here is derived from an EMBL/GenBank/DDBJ whole genome shotgun (WGS) entry which is preliminary data.</text>
</comment>
<feature type="compositionally biased region" description="Pro residues" evidence="1">
    <location>
        <begin position="521"/>
        <end position="532"/>
    </location>
</feature>
<dbReference type="InterPro" id="IPR003124">
    <property type="entry name" value="WH2_dom"/>
</dbReference>
<dbReference type="PANTHER" id="PTHR10857">
    <property type="entry name" value="COPINE"/>
    <property type="match status" value="1"/>
</dbReference>
<dbReference type="SUPFAM" id="SSF49562">
    <property type="entry name" value="C2 domain (Calcium/lipid-binding domain, CaLB)"/>
    <property type="match status" value="1"/>
</dbReference>
<feature type="region of interest" description="Disordered" evidence="1">
    <location>
        <begin position="641"/>
        <end position="686"/>
    </location>
</feature>